<sequence length="332" mass="36501">MNPHSFTVEQRYADVLEPIDADAPCGPDLEYDPAFAMLMAAVAPRTEVQYGTFIDASQATNWTEAERDCRALLLRTKDIRLALVLLRCRIRLNGAAGLRDGLTILGALLERYGQALHPVPMLDGEPDAAVYSNAIAALADPEGVLGDARDIPMPSTSGLHLHLRDIEKAFTTPRQKDALAPETASRLLDDWWTRHDAGMLALVDAQRRAASIDTWCETTLGVDAPDFDPLLKLLMPFDQLSLDDAPAAAPDATKTIGAMPATAMPVHATPLVDRRTALETIRETRTWFERHEPSSPVIVLLRQSERMVGKRFSELAHIIPADLLAAWDEAEQ</sequence>
<dbReference type="EMBL" id="CABVLY010000045">
    <property type="protein sequence ID" value="VVU54040.1"/>
    <property type="molecule type" value="Genomic_DNA"/>
</dbReference>
<accession>A0A6P2GMB1</accession>
<dbReference type="Pfam" id="PF06812">
    <property type="entry name" value="ImpA_N"/>
    <property type="match status" value="1"/>
</dbReference>
<dbReference type="InterPro" id="IPR017740">
    <property type="entry name" value="TssA-like"/>
</dbReference>
<dbReference type="Proteomes" id="UP000494201">
    <property type="component" value="Unassembled WGS sequence"/>
</dbReference>
<gene>
    <name evidence="3" type="ORF">BAN20980_06680</name>
    <name evidence="2" type="ORF">JQK92_17780</name>
</gene>
<dbReference type="AlphaFoldDB" id="A0A6P2GMB1"/>
<reference evidence="2 5" key="2">
    <citation type="submission" date="2021-02" db="EMBL/GenBank/DDBJ databases">
        <title>Draft genome of the type strains Burkholderia anthina DSM16086.</title>
        <authorList>
            <person name="Hertel R."/>
            <person name="Meissner J."/>
            <person name="Poehlein A."/>
            <person name="Daniel R."/>
            <person name="Commichau F.M."/>
        </authorList>
    </citation>
    <scope>NUCLEOTIDE SEQUENCE [LARGE SCALE GENOMIC DNA]</scope>
    <source>
        <strain evidence="2 5">DSM 16086</strain>
    </source>
</reference>
<dbReference type="InterPro" id="IPR010657">
    <property type="entry name" value="ImpA_N"/>
</dbReference>
<dbReference type="GeneID" id="56504762"/>
<evidence type="ECO:0000313" key="3">
    <source>
        <dbReference type="EMBL" id="VVU54040.1"/>
    </source>
</evidence>
<evidence type="ECO:0000259" key="1">
    <source>
        <dbReference type="Pfam" id="PF06812"/>
    </source>
</evidence>
<keyword evidence="5" id="KW-1185">Reference proteome</keyword>
<dbReference type="PANTHER" id="PTHR37951:SF1">
    <property type="entry name" value="TYPE VI SECRETION SYSTEM COMPONENT TSSA1"/>
    <property type="match status" value="1"/>
</dbReference>
<dbReference type="EMBL" id="JAFCIQ010000012">
    <property type="protein sequence ID" value="MBM2768272.1"/>
    <property type="molecule type" value="Genomic_DNA"/>
</dbReference>
<evidence type="ECO:0000313" key="2">
    <source>
        <dbReference type="EMBL" id="MBM2768272.1"/>
    </source>
</evidence>
<reference evidence="3 4" key="1">
    <citation type="submission" date="2019-09" db="EMBL/GenBank/DDBJ databases">
        <authorList>
            <person name="Depoorter E."/>
        </authorList>
    </citation>
    <scope>NUCLEOTIDE SEQUENCE [LARGE SCALE GENOMIC DNA]</scope>
    <source>
        <strain evidence="3">LMG 20980</strain>
    </source>
</reference>
<protein>
    <submittedName>
        <fullName evidence="2">Type VI secretion system ImpA family N-terminal domain-containing protein</fullName>
    </submittedName>
    <submittedName>
        <fullName evidence="3">Type VI secretion-associated protein, ImpA family</fullName>
    </submittedName>
</protein>
<feature type="domain" description="ImpA N-terminal" evidence="1">
    <location>
        <begin position="16"/>
        <end position="139"/>
    </location>
</feature>
<evidence type="ECO:0000313" key="4">
    <source>
        <dbReference type="Proteomes" id="UP000494201"/>
    </source>
</evidence>
<dbReference type="RefSeq" id="WP_174928687.1">
    <property type="nucleotide sequence ID" value="NZ_CABVLY010000045.1"/>
</dbReference>
<dbReference type="PANTHER" id="PTHR37951">
    <property type="entry name" value="CYTOPLASMIC PROTEIN-RELATED"/>
    <property type="match status" value="1"/>
</dbReference>
<evidence type="ECO:0000313" key="5">
    <source>
        <dbReference type="Proteomes" id="UP000755577"/>
    </source>
</evidence>
<name>A0A6P2GMB1_9BURK</name>
<proteinExistence type="predicted"/>
<organism evidence="3 4">
    <name type="scientific">Burkholderia anthina</name>
    <dbReference type="NCBI Taxonomy" id="179879"/>
    <lineage>
        <taxon>Bacteria</taxon>
        <taxon>Pseudomonadati</taxon>
        <taxon>Pseudomonadota</taxon>
        <taxon>Betaproteobacteria</taxon>
        <taxon>Burkholderiales</taxon>
        <taxon>Burkholderiaceae</taxon>
        <taxon>Burkholderia</taxon>
        <taxon>Burkholderia cepacia complex</taxon>
    </lineage>
</organism>
<dbReference type="Proteomes" id="UP000755577">
    <property type="component" value="Unassembled WGS sequence"/>
</dbReference>